<comment type="subcellular location">
    <subcellularLocation>
        <location evidence="2">Cytoplasm</location>
    </subcellularLocation>
    <subcellularLocation>
        <location evidence="1">Nucleus</location>
    </subcellularLocation>
</comment>
<dbReference type="EMBL" id="MU252023">
    <property type="protein sequence ID" value="KAG9228201.1"/>
    <property type="molecule type" value="Genomic_DNA"/>
</dbReference>
<dbReference type="PANTHER" id="PTHR31661:SF1">
    <property type="entry name" value="CDAN1-INTERACTING NUCLEASE 1"/>
    <property type="match status" value="1"/>
</dbReference>
<dbReference type="AlphaFoldDB" id="A0A9P7Y6Q2"/>
<dbReference type="GO" id="GO:0005737">
    <property type="term" value="C:cytoplasm"/>
    <property type="evidence" value="ECO:0007669"/>
    <property type="project" value="UniProtKB-SubCell"/>
</dbReference>
<evidence type="ECO:0000256" key="2">
    <source>
        <dbReference type="ARBA" id="ARBA00004496"/>
    </source>
</evidence>
<dbReference type="Proteomes" id="UP000824998">
    <property type="component" value="Unassembled WGS sequence"/>
</dbReference>
<accession>A0A9P7Y6Q2</accession>
<keyword evidence="3" id="KW-0963">Cytoplasm</keyword>
<dbReference type="OrthoDB" id="3533020at2759"/>
<evidence type="ECO:0000313" key="7">
    <source>
        <dbReference type="Proteomes" id="UP000824998"/>
    </source>
</evidence>
<keyword evidence="4" id="KW-0539">Nucleus</keyword>
<evidence type="ECO:0000256" key="1">
    <source>
        <dbReference type="ARBA" id="ARBA00004123"/>
    </source>
</evidence>
<organism evidence="6 7">
    <name type="scientific">Amylocarpus encephaloides</name>
    <dbReference type="NCBI Taxonomy" id="45428"/>
    <lineage>
        <taxon>Eukaryota</taxon>
        <taxon>Fungi</taxon>
        <taxon>Dikarya</taxon>
        <taxon>Ascomycota</taxon>
        <taxon>Pezizomycotina</taxon>
        <taxon>Leotiomycetes</taxon>
        <taxon>Helotiales</taxon>
        <taxon>Helotiales incertae sedis</taxon>
        <taxon>Amylocarpus</taxon>
    </lineage>
</organism>
<comment type="caution">
    <text evidence="6">The sequence shown here is derived from an EMBL/GenBank/DDBJ whole genome shotgun (WGS) entry which is preliminary data.</text>
</comment>
<dbReference type="Pfam" id="PF14811">
    <property type="entry name" value="TPD"/>
    <property type="match status" value="1"/>
</dbReference>
<dbReference type="GO" id="GO:0005634">
    <property type="term" value="C:nucleus"/>
    <property type="evidence" value="ECO:0007669"/>
    <property type="project" value="UniProtKB-SubCell"/>
</dbReference>
<evidence type="ECO:0000256" key="5">
    <source>
        <dbReference type="ARBA" id="ARBA00023480"/>
    </source>
</evidence>
<evidence type="ECO:0000313" key="6">
    <source>
        <dbReference type="EMBL" id="KAG9228201.1"/>
    </source>
</evidence>
<sequence>MELNTYSGVPRSEVARVFATACRLRFTQPTASKAVISAIVVAALRLLPTDDTPEGIALRIEQHQVKAAKAKSAEDSFCGELTRLGYKFPRESQQEGEVVTPDIRFDEPIFVLGQLCWWLEFKNYLGFRKNLYVVVKDKKQFLKYATQIGPGAVVYKLGYETSLVNIVGVATFREREVLQGLRKR</sequence>
<evidence type="ECO:0000256" key="3">
    <source>
        <dbReference type="ARBA" id="ARBA00022490"/>
    </source>
</evidence>
<reference evidence="6" key="1">
    <citation type="journal article" date="2021" name="IMA Fungus">
        <title>Genomic characterization of three marine fungi, including Emericellopsis atlantica sp. nov. with signatures of a generalist lifestyle and marine biomass degradation.</title>
        <authorList>
            <person name="Hagestad O.C."/>
            <person name="Hou L."/>
            <person name="Andersen J.H."/>
            <person name="Hansen E.H."/>
            <person name="Altermark B."/>
            <person name="Li C."/>
            <person name="Kuhnert E."/>
            <person name="Cox R.J."/>
            <person name="Crous P.W."/>
            <person name="Spatafora J.W."/>
            <person name="Lail K."/>
            <person name="Amirebrahimi M."/>
            <person name="Lipzen A."/>
            <person name="Pangilinan J."/>
            <person name="Andreopoulos W."/>
            <person name="Hayes R.D."/>
            <person name="Ng V."/>
            <person name="Grigoriev I.V."/>
            <person name="Jackson S.A."/>
            <person name="Sutton T.D.S."/>
            <person name="Dobson A.D.W."/>
            <person name="Rama T."/>
        </authorList>
    </citation>
    <scope>NUCLEOTIDE SEQUENCE</scope>
    <source>
        <strain evidence="6">TRa018bII</strain>
    </source>
</reference>
<dbReference type="InterPro" id="IPR029404">
    <property type="entry name" value="CDIN1"/>
</dbReference>
<name>A0A9P7Y6Q2_9HELO</name>
<gene>
    <name evidence="6" type="ORF">BJ875DRAFT_508634</name>
</gene>
<proteinExistence type="predicted"/>
<evidence type="ECO:0000256" key="4">
    <source>
        <dbReference type="ARBA" id="ARBA00023242"/>
    </source>
</evidence>
<dbReference type="PANTHER" id="PTHR31661">
    <property type="entry name" value="SIMILAR TO CDNA SEQUENCE BC052040"/>
    <property type="match status" value="1"/>
</dbReference>
<protein>
    <recommendedName>
        <fullName evidence="5">CDAN1-interacting nuclease 1</fullName>
    </recommendedName>
</protein>
<keyword evidence="7" id="KW-1185">Reference proteome</keyword>